<keyword evidence="1" id="KW-0805">Transcription regulation</keyword>
<dbReference type="PANTHER" id="PTHR46796">
    <property type="entry name" value="HTH-TYPE TRANSCRIPTIONAL ACTIVATOR RHAS-RELATED"/>
    <property type="match status" value="1"/>
</dbReference>
<evidence type="ECO:0000256" key="2">
    <source>
        <dbReference type="ARBA" id="ARBA00023125"/>
    </source>
</evidence>
<dbReference type="InterPro" id="IPR018060">
    <property type="entry name" value="HTH_AraC"/>
</dbReference>
<gene>
    <name evidence="5" type="ORF">IQ782_22420</name>
</gene>
<evidence type="ECO:0000259" key="4">
    <source>
        <dbReference type="PROSITE" id="PS01124"/>
    </source>
</evidence>
<feature type="domain" description="HTH araC/xylS-type" evidence="4">
    <location>
        <begin position="214"/>
        <end position="313"/>
    </location>
</feature>
<name>A0ABR9X7Z6_9RHOB</name>
<dbReference type="PROSITE" id="PS00041">
    <property type="entry name" value="HTH_ARAC_FAMILY_1"/>
    <property type="match status" value="1"/>
</dbReference>
<keyword evidence="2" id="KW-0238">DNA-binding</keyword>
<accession>A0ABR9X7Z6</accession>
<sequence length="316" mass="34779">MSQPLCVAEAGTFETAVPVRVEDARSKLVGVCGRFDLAVHDRGDVFDGAIGMRNFGLFDAAVVATELRAIWRDAAMIRQDPARHLFLIYQQAGQSMICQGETRTVLTPGTFHLVDPAFPSEFHYSGGLTRKISMHLPRDETLRRLGTSCVGGLPIDPGDPLSAALEAVLAKIISDDCRARPQLSDMLVELLATYVRCRELEVPTLPPKDADRLERARALIRSHAAQADYDLDALCRDLGMSRRSVQRLFSAVGETASAALQDARLARARQSLLSAPELTVAEIAFEAGYNDLAHFHRSFRTRFGQSPGTYRKGVRR</sequence>
<proteinExistence type="predicted"/>
<keyword evidence="6" id="KW-1185">Reference proteome</keyword>
<dbReference type="Proteomes" id="UP000607796">
    <property type="component" value="Unassembled WGS sequence"/>
</dbReference>
<dbReference type="InterPro" id="IPR050204">
    <property type="entry name" value="AraC_XylS_family_regulators"/>
</dbReference>
<dbReference type="InterPro" id="IPR020449">
    <property type="entry name" value="Tscrpt_reg_AraC-type_HTH"/>
</dbReference>
<dbReference type="InterPro" id="IPR018062">
    <property type="entry name" value="HTH_AraC-typ_CS"/>
</dbReference>
<organism evidence="5 6">
    <name type="scientific">Salipiger mangrovisoli</name>
    <dbReference type="NCBI Taxonomy" id="2865933"/>
    <lineage>
        <taxon>Bacteria</taxon>
        <taxon>Pseudomonadati</taxon>
        <taxon>Pseudomonadota</taxon>
        <taxon>Alphaproteobacteria</taxon>
        <taxon>Rhodobacterales</taxon>
        <taxon>Roseobacteraceae</taxon>
        <taxon>Salipiger</taxon>
    </lineage>
</organism>
<dbReference type="SUPFAM" id="SSF46689">
    <property type="entry name" value="Homeodomain-like"/>
    <property type="match status" value="1"/>
</dbReference>
<dbReference type="EMBL" id="JADFFK010000020">
    <property type="protein sequence ID" value="MBE9639616.1"/>
    <property type="molecule type" value="Genomic_DNA"/>
</dbReference>
<protein>
    <submittedName>
        <fullName evidence="5">Helix-turn-helix domain-containing protein</fullName>
    </submittedName>
</protein>
<keyword evidence="3" id="KW-0804">Transcription</keyword>
<dbReference type="Pfam" id="PF12833">
    <property type="entry name" value="HTH_18"/>
    <property type="match status" value="1"/>
</dbReference>
<dbReference type="RefSeq" id="WP_194136896.1">
    <property type="nucleotide sequence ID" value="NZ_JADFFK010000020.1"/>
</dbReference>
<evidence type="ECO:0000313" key="5">
    <source>
        <dbReference type="EMBL" id="MBE9639616.1"/>
    </source>
</evidence>
<dbReference type="PROSITE" id="PS01124">
    <property type="entry name" value="HTH_ARAC_FAMILY_2"/>
    <property type="match status" value="1"/>
</dbReference>
<evidence type="ECO:0000313" key="6">
    <source>
        <dbReference type="Proteomes" id="UP000607796"/>
    </source>
</evidence>
<dbReference type="InterPro" id="IPR035418">
    <property type="entry name" value="AraC-bd_2"/>
</dbReference>
<dbReference type="PANTHER" id="PTHR46796:SF6">
    <property type="entry name" value="ARAC SUBFAMILY"/>
    <property type="match status" value="1"/>
</dbReference>
<dbReference type="SMART" id="SM00342">
    <property type="entry name" value="HTH_ARAC"/>
    <property type="match status" value="1"/>
</dbReference>
<comment type="caution">
    <text evidence="5">The sequence shown here is derived from an EMBL/GenBank/DDBJ whole genome shotgun (WGS) entry which is preliminary data.</text>
</comment>
<dbReference type="Pfam" id="PF14525">
    <property type="entry name" value="AraC_binding_2"/>
    <property type="match status" value="1"/>
</dbReference>
<dbReference type="InterPro" id="IPR009057">
    <property type="entry name" value="Homeodomain-like_sf"/>
</dbReference>
<dbReference type="Gene3D" id="1.10.10.60">
    <property type="entry name" value="Homeodomain-like"/>
    <property type="match status" value="1"/>
</dbReference>
<evidence type="ECO:0000256" key="1">
    <source>
        <dbReference type="ARBA" id="ARBA00023015"/>
    </source>
</evidence>
<dbReference type="PRINTS" id="PR00032">
    <property type="entry name" value="HTHARAC"/>
</dbReference>
<evidence type="ECO:0000256" key="3">
    <source>
        <dbReference type="ARBA" id="ARBA00023163"/>
    </source>
</evidence>
<reference evidence="5 6" key="1">
    <citation type="journal article" date="2021" name="Int. J. Syst. Evol. Microbiol.">
        <title>Salipiger mangrovisoli sp. nov., isolated from mangrove soil and the proposal for the reclassification of Paraphaeobacter pallidus as Salipiger pallidus comb. nov.</title>
        <authorList>
            <person name="Du J."/>
            <person name="Liu Y."/>
            <person name="Pei T."/>
            <person name="Deng M.R."/>
            <person name="Zhu H."/>
        </authorList>
    </citation>
    <scope>NUCLEOTIDE SEQUENCE [LARGE SCALE GENOMIC DNA]</scope>
    <source>
        <strain evidence="5 6">6D45A</strain>
    </source>
</reference>